<reference evidence="6" key="1">
    <citation type="submission" date="2022-05" db="EMBL/GenBank/DDBJ databases">
        <title>The Musa troglodytarum L. genome provides insights into the mechanism of non-climacteric behaviour and enrichment of carotenoids.</title>
        <authorList>
            <person name="Wang J."/>
        </authorList>
    </citation>
    <scope>NUCLEOTIDE SEQUENCE</scope>
    <source>
        <tissue evidence="6">Leaf</tissue>
    </source>
</reference>
<feature type="domain" description="Bacterial surface antigen (D15)" evidence="5">
    <location>
        <begin position="161"/>
        <end position="393"/>
    </location>
</feature>
<evidence type="ECO:0000256" key="2">
    <source>
        <dbReference type="ARBA" id="ARBA00023136"/>
    </source>
</evidence>
<dbReference type="Pfam" id="PF01103">
    <property type="entry name" value="Omp85"/>
    <property type="match status" value="2"/>
</dbReference>
<dbReference type="GO" id="GO:0009707">
    <property type="term" value="C:chloroplast outer membrane"/>
    <property type="evidence" value="ECO:0007669"/>
    <property type="project" value="UniProtKB-SubCell"/>
</dbReference>
<organism evidence="6 7">
    <name type="scientific">Musa troglodytarum</name>
    <name type="common">fe'i banana</name>
    <dbReference type="NCBI Taxonomy" id="320322"/>
    <lineage>
        <taxon>Eukaryota</taxon>
        <taxon>Viridiplantae</taxon>
        <taxon>Streptophyta</taxon>
        <taxon>Embryophyta</taxon>
        <taxon>Tracheophyta</taxon>
        <taxon>Spermatophyta</taxon>
        <taxon>Magnoliopsida</taxon>
        <taxon>Liliopsida</taxon>
        <taxon>Zingiberales</taxon>
        <taxon>Musaceae</taxon>
        <taxon>Musa</taxon>
    </lineage>
</organism>
<evidence type="ECO:0000313" key="6">
    <source>
        <dbReference type="EMBL" id="URE13786.1"/>
    </source>
</evidence>
<dbReference type="Proteomes" id="UP001055439">
    <property type="component" value="Chromosome 6"/>
</dbReference>
<evidence type="ECO:0000256" key="1">
    <source>
        <dbReference type="ARBA" id="ARBA00022805"/>
    </source>
</evidence>
<dbReference type="EMBL" id="CP097508">
    <property type="protein sequence ID" value="URE13786.1"/>
    <property type="molecule type" value="Genomic_DNA"/>
</dbReference>
<comment type="subcellular location">
    <subcellularLocation>
        <location evidence="3">Plastid</location>
        <location evidence="3">Chloroplast outer membrane</location>
    </subcellularLocation>
</comment>
<dbReference type="OrthoDB" id="2013615at2759"/>
<protein>
    <submittedName>
        <fullName evidence="6">Outer envelope protein of 80 kDa</fullName>
    </submittedName>
</protein>
<keyword evidence="6" id="KW-0946">Virion</keyword>
<dbReference type="GO" id="GO:0009658">
    <property type="term" value="P:chloroplast organization"/>
    <property type="evidence" value="ECO:0007669"/>
    <property type="project" value="TreeGrafter"/>
</dbReference>
<evidence type="ECO:0000256" key="3">
    <source>
        <dbReference type="ARBA" id="ARBA00024013"/>
    </source>
</evidence>
<gene>
    <name evidence="6" type="ORF">MUK42_22204</name>
</gene>
<evidence type="ECO:0000259" key="5">
    <source>
        <dbReference type="Pfam" id="PF01103"/>
    </source>
</evidence>
<dbReference type="InterPro" id="IPR039910">
    <property type="entry name" value="D15-like"/>
</dbReference>
<dbReference type="AlphaFoldDB" id="A0A9E7GDR6"/>
<dbReference type="GO" id="GO:0009793">
    <property type="term" value="P:embryo development ending in seed dormancy"/>
    <property type="evidence" value="ECO:0007669"/>
    <property type="project" value="TreeGrafter"/>
</dbReference>
<dbReference type="InterPro" id="IPR000184">
    <property type="entry name" value="Bac_surfAg_D15"/>
</dbReference>
<keyword evidence="6" id="KW-0261">Viral envelope protein</keyword>
<feature type="domain" description="Bacterial surface antigen (D15)" evidence="5">
    <location>
        <begin position="431"/>
        <end position="500"/>
    </location>
</feature>
<dbReference type="Gene3D" id="2.40.160.50">
    <property type="entry name" value="membrane protein fhac: a member of the omp85/tpsb transporter family"/>
    <property type="match status" value="1"/>
</dbReference>
<keyword evidence="7" id="KW-1185">Reference proteome</keyword>
<proteinExistence type="predicted"/>
<keyword evidence="1" id="KW-0934">Plastid</keyword>
<dbReference type="PANTHER" id="PTHR12815">
    <property type="entry name" value="SORTING AND ASSEMBLY MACHINERY SAMM50 PROTEIN FAMILY MEMBER"/>
    <property type="match status" value="1"/>
</dbReference>
<keyword evidence="2" id="KW-0472">Membrane</keyword>
<evidence type="ECO:0000256" key="4">
    <source>
        <dbReference type="SAM" id="MobiDB-lite"/>
    </source>
</evidence>
<keyword evidence="1" id="KW-1002">Plastid outer membrane</keyword>
<evidence type="ECO:0000313" key="7">
    <source>
        <dbReference type="Proteomes" id="UP001055439"/>
    </source>
</evidence>
<feature type="region of interest" description="Disordered" evidence="4">
    <location>
        <begin position="48"/>
        <end position="73"/>
    </location>
</feature>
<accession>A0A9E7GDR6</accession>
<name>A0A9E7GDR6_9LILI</name>
<dbReference type="FunFam" id="2.40.160.50:FF:000007">
    <property type="entry name" value="Outer envelope protein 80, chloroplastic"/>
    <property type="match status" value="1"/>
</dbReference>
<dbReference type="PANTHER" id="PTHR12815:SF40">
    <property type="entry name" value="OUTER ENVELOPE PROTEIN 36, CHLOROPLASTIC-RELATED"/>
    <property type="match status" value="1"/>
</dbReference>
<sequence length="506" mass="55236">MTYRFIGSIVPYRLNPTRDDDIILALAAGRLGLVANAHPRKRFHIPLTEAHEKHPETPNKSAAGSHQLRSLSRPLRLPPPCFCRAPSSSPRRTPLGDHFRPHFPPPGGAACGSDEERRIPTVDFNVDLTQKLCGALLFPHIRRSSNPFSQVIARLSIKHPNLFGRNEKLDVLWDKGIDDFNILMAFRRPRPDWLSQQSFTIQHSVAPEIAVHGLPVDHFTRSGSGGVNLSRFSVGVDFNEPSTSHWGSKTSIKFEHVRPLNNEGHTINRDMDGFPITSSGRSYDNMIVLKQESQYAIANDDSFTKFNFQMEQGLPLLSKWLIFNRFKIVASKGFKLGPTFLVTSLTSGSIVGDMAPYQAFALGGIGSVRGYGEGAVGSGRSCLVANGEFTIPVGGLWSPAMVAESKSVAKVVGSLSPWLNLTNAGKANKSGTKELEGTIFMDCGTDLGSGRHVPGSPALRQGKPGFGVGLGYGVRFNSHLGQFRVDYAINAFQRKTLYFGINGVGS</sequence>